<name>A0ABS4GD68_9FIRM</name>
<sequence length="537" mass="62051">MKKLVFLFVLILIMTLVFIGCSKNSIKEPPEISITIKDKEIYYITAKNKWNGNIYDREDTFITILKEQKDIPTFEIGNIVKIIFKSNPPDEFKILDILIDENGRQIYTDKEIKNIPAVLYDGKYTFEIEHHLASALSSQYEPEKKDIRGFRMIASWGENECEYAFVIKTYTKTDVNQNEPQPIGNDIDRSEYITGEIITDGDYTIIERIGSNFITFIPDKESLEIIKAKYGEKKQYQLIYDDIKKIHDLPDKLGIYKVKVKINQMDNYGYLVFDEIMLTDKIGTILYEGKSYENNDLDDKVEIKDRVSGLIVNHVVKSNGGVVVGFAGEIESEGYYFIDPNEASMYGPTGFIYPNEEFMDNFPTIYGERTIDSVWFSKTNELYDELKNNSLFGKGKFKTSGYFLVYNYGMGWGPGGVLNEIISLDEEYKNLFSAEDGKTIGNSGITDDFVIVNYTLYDEESKLKEREYYYINNENLEKIVIPVEHNYYYHLKEVLNDNEFILQTEGYDEGADQNNESNPHEIKCTITPEGILTEKIN</sequence>
<organism evidence="1 2">
    <name type="scientific">Sedimentibacter acidaminivorans</name>
    <dbReference type="NCBI Taxonomy" id="913099"/>
    <lineage>
        <taxon>Bacteria</taxon>
        <taxon>Bacillati</taxon>
        <taxon>Bacillota</taxon>
        <taxon>Tissierellia</taxon>
        <taxon>Sedimentibacter</taxon>
    </lineage>
</organism>
<dbReference type="Proteomes" id="UP001519342">
    <property type="component" value="Unassembled WGS sequence"/>
</dbReference>
<accession>A0ABS4GD68</accession>
<keyword evidence="2" id="KW-1185">Reference proteome</keyword>
<gene>
    <name evidence="1" type="ORF">J2Z76_001492</name>
</gene>
<comment type="caution">
    <text evidence="1">The sequence shown here is derived from an EMBL/GenBank/DDBJ whole genome shotgun (WGS) entry which is preliminary data.</text>
</comment>
<protein>
    <recommendedName>
        <fullName evidence="3">Lipoprotein</fullName>
    </recommendedName>
</protein>
<dbReference type="RefSeq" id="WP_245210371.1">
    <property type="nucleotide sequence ID" value="NZ_JAGGKS010000003.1"/>
</dbReference>
<dbReference type="PROSITE" id="PS51257">
    <property type="entry name" value="PROKAR_LIPOPROTEIN"/>
    <property type="match status" value="1"/>
</dbReference>
<reference evidence="1 2" key="1">
    <citation type="submission" date="2021-03" db="EMBL/GenBank/DDBJ databases">
        <title>Genomic Encyclopedia of Type Strains, Phase IV (KMG-IV): sequencing the most valuable type-strain genomes for metagenomic binning, comparative biology and taxonomic classification.</title>
        <authorList>
            <person name="Goeker M."/>
        </authorList>
    </citation>
    <scope>NUCLEOTIDE SEQUENCE [LARGE SCALE GENOMIC DNA]</scope>
    <source>
        <strain evidence="1 2">DSM 24004</strain>
    </source>
</reference>
<proteinExistence type="predicted"/>
<dbReference type="EMBL" id="JAGGKS010000003">
    <property type="protein sequence ID" value="MBP1925633.1"/>
    <property type="molecule type" value="Genomic_DNA"/>
</dbReference>
<evidence type="ECO:0008006" key="3">
    <source>
        <dbReference type="Google" id="ProtNLM"/>
    </source>
</evidence>
<evidence type="ECO:0000313" key="2">
    <source>
        <dbReference type="Proteomes" id="UP001519342"/>
    </source>
</evidence>
<evidence type="ECO:0000313" key="1">
    <source>
        <dbReference type="EMBL" id="MBP1925633.1"/>
    </source>
</evidence>